<dbReference type="PANTHER" id="PTHR34203">
    <property type="entry name" value="METHYLTRANSFERASE, FKBM FAMILY PROTEIN"/>
    <property type="match status" value="1"/>
</dbReference>
<dbReference type="Proteomes" id="UP000242972">
    <property type="component" value="Unassembled WGS sequence"/>
</dbReference>
<dbReference type="InterPro" id="IPR052514">
    <property type="entry name" value="SAM-dependent_MTase"/>
</dbReference>
<evidence type="ECO:0008006" key="3">
    <source>
        <dbReference type="Google" id="ProtNLM"/>
    </source>
</evidence>
<dbReference type="NCBIfam" id="TIGR01444">
    <property type="entry name" value="fkbM_fam"/>
    <property type="match status" value="1"/>
</dbReference>
<dbReference type="AlphaFoldDB" id="A0A2T2XDU2"/>
<dbReference type="EMBL" id="PXYW01000033">
    <property type="protein sequence ID" value="PSR32681.1"/>
    <property type="molecule type" value="Genomic_DNA"/>
</dbReference>
<dbReference type="InterPro" id="IPR006342">
    <property type="entry name" value="FkbM_mtfrase"/>
</dbReference>
<sequence length="126" mass="14263">MLNDYFNLEEFIPNNTMKTILDIGANVGMYSLVCTTLAPNVQIHAFEPLPIVFEKLRQNIEYHKSSSINPVPTALSDRFGTDVFEVIFGGTQSSHYPELLDSASSEKIAVKLDTLDNYIERNQIRH</sequence>
<dbReference type="SUPFAM" id="SSF53335">
    <property type="entry name" value="S-adenosyl-L-methionine-dependent methyltransferases"/>
    <property type="match status" value="1"/>
</dbReference>
<name>A0A2T2XDU2_9FIRM</name>
<reference evidence="1 2" key="1">
    <citation type="journal article" date="2014" name="BMC Genomics">
        <title>Comparison of environmental and isolate Sulfobacillus genomes reveals diverse carbon, sulfur, nitrogen, and hydrogen metabolisms.</title>
        <authorList>
            <person name="Justice N.B."/>
            <person name="Norman A."/>
            <person name="Brown C.T."/>
            <person name="Singh A."/>
            <person name="Thomas B.C."/>
            <person name="Banfield J.F."/>
        </authorList>
    </citation>
    <scope>NUCLEOTIDE SEQUENCE [LARGE SCALE GENOMIC DNA]</scope>
    <source>
        <strain evidence="1">AMDSBA4</strain>
    </source>
</reference>
<dbReference type="InterPro" id="IPR029063">
    <property type="entry name" value="SAM-dependent_MTases_sf"/>
</dbReference>
<accession>A0A2T2XDU2</accession>
<protein>
    <recommendedName>
        <fullName evidence="3">Methyltransferase FkbM domain-containing protein</fullName>
    </recommendedName>
</protein>
<dbReference type="Gene3D" id="3.40.50.150">
    <property type="entry name" value="Vaccinia Virus protein VP39"/>
    <property type="match status" value="1"/>
</dbReference>
<comment type="caution">
    <text evidence="1">The sequence shown here is derived from an EMBL/GenBank/DDBJ whole genome shotgun (WGS) entry which is preliminary data.</text>
</comment>
<proteinExistence type="predicted"/>
<dbReference type="PANTHER" id="PTHR34203:SF15">
    <property type="entry name" value="SLL1173 PROTEIN"/>
    <property type="match status" value="1"/>
</dbReference>
<gene>
    <name evidence="1" type="ORF">C7B46_13045</name>
</gene>
<organism evidence="1 2">
    <name type="scientific">Sulfobacillus benefaciens</name>
    <dbReference type="NCBI Taxonomy" id="453960"/>
    <lineage>
        <taxon>Bacteria</taxon>
        <taxon>Bacillati</taxon>
        <taxon>Bacillota</taxon>
        <taxon>Clostridia</taxon>
        <taxon>Eubacteriales</taxon>
        <taxon>Clostridiales Family XVII. Incertae Sedis</taxon>
        <taxon>Sulfobacillus</taxon>
    </lineage>
</organism>
<evidence type="ECO:0000313" key="2">
    <source>
        <dbReference type="Proteomes" id="UP000242972"/>
    </source>
</evidence>
<evidence type="ECO:0000313" key="1">
    <source>
        <dbReference type="EMBL" id="PSR32681.1"/>
    </source>
</evidence>